<dbReference type="AlphaFoldDB" id="A0AA96ZVF3"/>
<organism evidence="1 2">
    <name type="scientific">Methanolapillus millepedarum</name>
    <dbReference type="NCBI Taxonomy" id="3028296"/>
    <lineage>
        <taxon>Archaea</taxon>
        <taxon>Methanobacteriati</taxon>
        <taxon>Methanobacteriota</taxon>
        <taxon>Stenosarchaea group</taxon>
        <taxon>Methanomicrobia</taxon>
        <taxon>Methanosarcinales</taxon>
        <taxon>Methanosarcinaceae</taxon>
        <taxon>Methanolapillus</taxon>
    </lineage>
</organism>
<dbReference type="GeneID" id="89230031"/>
<gene>
    <name evidence="1" type="ORF">MsAc7_09210</name>
</gene>
<proteinExistence type="predicted"/>
<dbReference type="Proteomes" id="UP001303587">
    <property type="component" value="Chromosome"/>
</dbReference>
<dbReference type="Gene3D" id="3.40.390.10">
    <property type="entry name" value="Collagenase (Catalytic Domain)"/>
    <property type="match status" value="1"/>
</dbReference>
<evidence type="ECO:0000313" key="1">
    <source>
        <dbReference type="EMBL" id="WNY25371.1"/>
    </source>
</evidence>
<name>A0AA96ZVF3_9EURY</name>
<dbReference type="SUPFAM" id="SSF55486">
    <property type="entry name" value="Metalloproteases ('zincins'), catalytic domain"/>
    <property type="match status" value="1"/>
</dbReference>
<keyword evidence="2" id="KW-1185">Reference proteome</keyword>
<reference evidence="1 2" key="1">
    <citation type="submission" date="2023-07" db="EMBL/GenBank/DDBJ databases">
        <title>Closed genoem sequence of Methanosarcinaceae archaeon Ac7.</title>
        <authorList>
            <person name="Poehlein A."/>
            <person name="Protasov E."/>
            <person name="Platt K."/>
            <person name="Reeh H."/>
            <person name="Daniel R."/>
            <person name="Brune A."/>
        </authorList>
    </citation>
    <scope>NUCLEOTIDE SEQUENCE [LARGE SCALE GENOMIC DNA]</scope>
    <source>
        <strain evidence="1 2">Ac7</strain>
    </source>
</reference>
<evidence type="ECO:0008006" key="3">
    <source>
        <dbReference type="Google" id="ProtNLM"/>
    </source>
</evidence>
<evidence type="ECO:0000313" key="2">
    <source>
        <dbReference type="Proteomes" id="UP001303587"/>
    </source>
</evidence>
<accession>A0AA96ZVF3</accession>
<dbReference type="GO" id="GO:0008237">
    <property type="term" value="F:metallopeptidase activity"/>
    <property type="evidence" value="ECO:0007669"/>
    <property type="project" value="InterPro"/>
</dbReference>
<dbReference type="RefSeq" id="WP_338103403.1">
    <property type="nucleotide sequence ID" value="NZ_CP131060.1"/>
</dbReference>
<sequence>MKYKIIILCILVLVLLSPVASACSYHMGSNEHAVKLKKIHWYGSTTYSNEWSAAVSTWNGMGSVTIKADHLLSQKDLKILDVDSPRPYGYTGDWPSAGYSNGSENGTKHIKINTAILYGYSSNERTKTLTHELGHALGIKDINIDNNIMRQGRLSQTSLGTKDKEVYRCIWG</sequence>
<protein>
    <recommendedName>
        <fullName evidence="3">Matrixin family metalloprotease</fullName>
    </recommendedName>
</protein>
<dbReference type="PROSITE" id="PS51257">
    <property type="entry name" value="PROKAR_LIPOPROTEIN"/>
    <property type="match status" value="1"/>
</dbReference>
<dbReference type="InterPro" id="IPR024079">
    <property type="entry name" value="MetalloPept_cat_dom_sf"/>
</dbReference>
<dbReference type="EMBL" id="CP131060">
    <property type="protein sequence ID" value="WNY25371.1"/>
    <property type="molecule type" value="Genomic_DNA"/>
</dbReference>